<name>A0AC35TGD9_9BILA</name>
<reference evidence="2" key="1">
    <citation type="submission" date="2016-11" db="UniProtKB">
        <authorList>
            <consortium name="WormBaseParasite"/>
        </authorList>
    </citation>
    <scope>IDENTIFICATION</scope>
    <source>
        <strain evidence="2">KR3021</strain>
    </source>
</reference>
<accession>A0AC35TGD9</accession>
<organism evidence="1 2">
    <name type="scientific">Rhabditophanes sp. KR3021</name>
    <dbReference type="NCBI Taxonomy" id="114890"/>
    <lineage>
        <taxon>Eukaryota</taxon>
        <taxon>Metazoa</taxon>
        <taxon>Ecdysozoa</taxon>
        <taxon>Nematoda</taxon>
        <taxon>Chromadorea</taxon>
        <taxon>Rhabditida</taxon>
        <taxon>Tylenchina</taxon>
        <taxon>Panagrolaimomorpha</taxon>
        <taxon>Strongyloidoidea</taxon>
        <taxon>Alloionematidae</taxon>
        <taxon>Rhabditophanes</taxon>
    </lineage>
</organism>
<sequence>MGIEVASTFGMDMDTEIPNVPLAKGEDDSEKESSPEPERDTDNNATLKRKDTTKRTPLEVKKNTDFEDSGSLSCSLQSLVDTFDEKVSKCLKDMDQNTHQMAPVPIRTQEEAMSESQMWWTLTGNYGNMMPLDFTKTRIRADQLGALGLQNKDSESSDCSYDANEEEDLRQQLDFHQLVSHNLSLSNELPPLSADQVIEEIDEMIQSCDLLASMTTDRTMESVDSMYSSMKSPFLNSSTQSSTDMDHKMRQASAIASTTENLESLGCNKLATLASEMEQLIRVYNESLVEQLAHRDELEFEKEIKNVFLSLVLSLNNRRRHFHNERKRKGLRIDVSSMPQFATATIPFDETKSTLDTRTMEVLIKIMKAIDDDSPNVPSMLTDYILTIICPSTTSPIDGNAMSASTISTSTILNGKY</sequence>
<evidence type="ECO:0000313" key="2">
    <source>
        <dbReference type="WBParaSite" id="RSKR_0000031000.1"/>
    </source>
</evidence>
<dbReference type="WBParaSite" id="RSKR_0000031000.1">
    <property type="protein sequence ID" value="RSKR_0000031000.1"/>
    <property type="gene ID" value="RSKR_0000031000"/>
</dbReference>
<protein>
    <submittedName>
        <fullName evidence="2">FEZ-like protein</fullName>
    </submittedName>
</protein>
<dbReference type="Proteomes" id="UP000095286">
    <property type="component" value="Unplaced"/>
</dbReference>
<evidence type="ECO:0000313" key="1">
    <source>
        <dbReference type="Proteomes" id="UP000095286"/>
    </source>
</evidence>
<proteinExistence type="predicted"/>